<dbReference type="PANTHER" id="PTHR15420">
    <property type="entry name" value="UBIQUINOL-CYTOCHROME C REDUCTASE COMPLEX 6.4 KD PROTEIN"/>
    <property type="match status" value="1"/>
</dbReference>
<dbReference type="PANTHER" id="PTHR15420:SF2">
    <property type="entry name" value="CYTOCHROME B-C1 COMPLEX SUBUNIT 10"/>
    <property type="match status" value="1"/>
</dbReference>
<reference evidence="3 4" key="1">
    <citation type="submission" date="2019-05" db="EMBL/GenBank/DDBJ databases">
        <title>Another draft genome of Portunus trituberculatus and its Hox gene families provides insights of decapod evolution.</title>
        <authorList>
            <person name="Jeong J.-H."/>
            <person name="Song I."/>
            <person name="Kim S."/>
            <person name="Choi T."/>
            <person name="Kim D."/>
            <person name="Ryu S."/>
            <person name="Kim W."/>
        </authorList>
    </citation>
    <scope>NUCLEOTIDE SEQUENCE [LARGE SCALE GENOMIC DNA]</scope>
    <source>
        <tissue evidence="3">Muscle</tissue>
    </source>
</reference>
<keyword evidence="2" id="KW-0812">Transmembrane</keyword>
<evidence type="ECO:0000256" key="1">
    <source>
        <dbReference type="SAM" id="MobiDB-lite"/>
    </source>
</evidence>
<dbReference type="Pfam" id="PF08997">
    <property type="entry name" value="UCR_6-4kD"/>
    <property type="match status" value="1"/>
</dbReference>
<sequence length="165" mass="17940">MLNKILSMLPVGARQVQQLQLWVPSAIGFGAAAAGVGLYFTEWKLINQYIPFYGGRYKEQEQEDCDRESGVLSCSASPWSSCASSASSTLPSVTSSSSSSSPALRSVVARPSWGAVGSQRDRFNSSPSDAWQMRPVVLHTLRLGTTRLLPLMMLPLLDQGQPLYL</sequence>
<feature type="transmembrane region" description="Helical" evidence="2">
    <location>
        <begin position="21"/>
        <end position="40"/>
    </location>
</feature>
<dbReference type="AlphaFoldDB" id="A0A5B7D4V1"/>
<dbReference type="Proteomes" id="UP000324222">
    <property type="component" value="Unassembled WGS sequence"/>
</dbReference>
<evidence type="ECO:0000313" key="3">
    <source>
        <dbReference type="EMBL" id="MPC16521.1"/>
    </source>
</evidence>
<keyword evidence="4" id="KW-1185">Reference proteome</keyword>
<name>A0A5B7D4V1_PORTR</name>
<dbReference type="GO" id="GO:0006122">
    <property type="term" value="P:mitochondrial electron transport, ubiquinol to cytochrome c"/>
    <property type="evidence" value="ECO:0007669"/>
    <property type="project" value="InterPro"/>
</dbReference>
<comment type="caution">
    <text evidence="3">The sequence shown here is derived from an EMBL/GenBank/DDBJ whole genome shotgun (WGS) entry which is preliminary data.</text>
</comment>
<keyword evidence="2" id="KW-1133">Transmembrane helix</keyword>
<dbReference type="InterPro" id="IPR029027">
    <property type="entry name" value="Single_a-helix_sf"/>
</dbReference>
<dbReference type="EMBL" id="VSRR010000514">
    <property type="protein sequence ID" value="MPC16521.1"/>
    <property type="molecule type" value="Genomic_DNA"/>
</dbReference>
<dbReference type="SUPFAM" id="SSF81518">
    <property type="entry name" value="Subunit XI (6.4 kDa protein) of cytochrome bc1 complex (Ubiquinol-cytochrome c reductase)"/>
    <property type="match status" value="1"/>
</dbReference>
<evidence type="ECO:0000313" key="4">
    <source>
        <dbReference type="Proteomes" id="UP000324222"/>
    </source>
</evidence>
<dbReference type="Gene3D" id="1.20.5.220">
    <property type="match status" value="1"/>
</dbReference>
<accession>A0A5B7D4V1</accession>
<dbReference type="InterPro" id="IPR015089">
    <property type="entry name" value="UQCR"/>
</dbReference>
<evidence type="ECO:0000256" key="2">
    <source>
        <dbReference type="SAM" id="Phobius"/>
    </source>
</evidence>
<gene>
    <name evidence="3" type="ORF">E2C01_009348</name>
</gene>
<protein>
    <submittedName>
        <fullName evidence="3">Uncharacterized protein</fullName>
    </submittedName>
</protein>
<proteinExistence type="predicted"/>
<feature type="region of interest" description="Disordered" evidence="1">
    <location>
        <begin position="78"/>
        <end position="103"/>
    </location>
</feature>
<keyword evidence="2" id="KW-0472">Membrane</keyword>
<organism evidence="3 4">
    <name type="scientific">Portunus trituberculatus</name>
    <name type="common">Swimming crab</name>
    <name type="synonym">Neptunus trituberculatus</name>
    <dbReference type="NCBI Taxonomy" id="210409"/>
    <lineage>
        <taxon>Eukaryota</taxon>
        <taxon>Metazoa</taxon>
        <taxon>Ecdysozoa</taxon>
        <taxon>Arthropoda</taxon>
        <taxon>Crustacea</taxon>
        <taxon>Multicrustacea</taxon>
        <taxon>Malacostraca</taxon>
        <taxon>Eumalacostraca</taxon>
        <taxon>Eucarida</taxon>
        <taxon>Decapoda</taxon>
        <taxon>Pleocyemata</taxon>
        <taxon>Brachyura</taxon>
        <taxon>Eubrachyura</taxon>
        <taxon>Portunoidea</taxon>
        <taxon>Portunidae</taxon>
        <taxon>Portuninae</taxon>
        <taxon>Portunus</taxon>
    </lineage>
</organism>
<dbReference type="GO" id="GO:0005743">
    <property type="term" value="C:mitochondrial inner membrane"/>
    <property type="evidence" value="ECO:0007669"/>
    <property type="project" value="TreeGrafter"/>
</dbReference>